<protein>
    <submittedName>
        <fullName evidence="1">Uncharacterized protein</fullName>
    </submittedName>
</protein>
<name>A0A1C0TPB5_9GAMM</name>
<evidence type="ECO:0000313" key="1">
    <source>
        <dbReference type="EMBL" id="OCQ20776.1"/>
    </source>
</evidence>
<sequence>MHHLNHFLWILIKVTVIEMIFLEKVSIKVIIIGVVQRGVYMAGLRKLPSIIADAKIICLNFYVDIN</sequence>
<gene>
    <name evidence="1" type="ORF">A7985_13310</name>
</gene>
<proteinExistence type="predicted"/>
<reference evidence="2" key="1">
    <citation type="submission" date="2016-07" db="EMBL/GenBank/DDBJ databases">
        <authorList>
            <person name="Florea S."/>
            <person name="Webb J.S."/>
            <person name="Jaromczyk J."/>
            <person name="Schardl C.L."/>
        </authorList>
    </citation>
    <scope>NUCLEOTIDE SEQUENCE [LARGE SCALE GENOMIC DNA]</scope>
    <source>
        <strain evidence="2">IPB1</strain>
    </source>
</reference>
<dbReference type="AlphaFoldDB" id="A0A1C0TPB5"/>
<dbReference type="Proteomes" id="UP000093366">
    <property type="component" value="Unassembled WGS sequence"/>
</dbReference>
<organism evidence="1 2">
    <name type="scientific">Pseudoalteromonas luteoviolacea</name>
    <dbReference type="NCBI Taxonomy" id="43657"/>
    <lineage>
        <taxon>Bacteria</taxon>
        <taxon>Pseudomonadati</taxon>
        <taxon>Pseudomonadota</taxon>
        <taxon>Gammaproteobacteria</taxon>
        <taxon>Alteromonadales</taxon>
        <taxon>Pseudoalteromonadaceae</taxon>
        <taxon>Pseudoalteromonas</taxon>
    </lineage>
</organism>
<comment type="caution">
    <text evidence="1">The sequence shown here is derived from an EMBL/GenBank/DDBJ whole genome shotgun (WGS) entry which is preliminary data.</text>
</comment>
<accession>A0A1C0TPB5</accession>
<dbReference type="EMBL" id="MAUJ01000004">
    <property type="protein sequence ID" value="OCQ20776.1"/>
    <property type="molecule type" value="Genomic_DNA"/>
</dbReference>
<evidence type="ECO:0000313" key="2">
    <source>
        <dbReference type="Proteomes" id="UP000093366"/>
    </source>
</evidence>